<dbReference type="PROSITE" id="PS00463">
    <property type="entry name" value="ZN2_CY6_FUNGAL_1"/>
    <property type="match status" value="1"/>
</dbReference>
<keyword evidence="2" id="KW-0805">Transcription regulation</keyword>
<dbReference type="InterPro" id="IPR050797">
    <property type="entry name" value="Carb_Metab_Trans_Reg"/>
</dbReference>
<dbReference type="CDD" id="cd00067">
    <property type="entry name" value="GAL4"/>
    <property type="match status" value="1"/>
</dbReference>
<dbReference type="VEuPathDB" id="FungiDB:PV06_03808"/>
<evidence type="ECO:0000313" key="9">
    <source>
        <dbReference type="Proteomes" id="UP000053342"/>
    </source>
</evidence>
<dbReference type="RefSeq" id="XP_016265631.1">
    <property type="nucleotide sequence ID" value="XM_016404626.1"/>
</dbReference>
<reference evidence="8 9" key="1">
    <citation type="submission" date="2015-01" db="EMBL/GenBank/DDBJ databases">
        <title>The Genome Sequence of Exophiala oligosperma CBS72588.</title>
        <authorList>
            <consortium name="The Broad Institute Genomics Platform"/>
            <person name="Cuomo C."/>
            <person name="de Hoog S."/>
            <person name="Gorbushina A."/>
            <person name="Stielow B."/>
            <person name="Teixiera M."/>
            <person name="Abouelleil A."/>
            <person name="Chapman S.B."/>
            <person name="Priest M."/>
            <person name="Young S.K."/>
            <person name="Wortman J."/>
            <person name="Nusbaum C."/>
            <person name="Birren B."/>
        </authorList>
    </citation>
    <scope>NUCLEOTIDE SEQUENCE [LARGE SCALE GENOMIC DNA]</scope>
    <source>
        <strain evidence="8 9">CBS 72588</strain>
    </source>
</reference>
<keyword evidence="1" id="KW-0479">Metal-binding</keyword>
<dbReference type="GO" id="GO:0000981">
    <property type="term" value="F:DNA-binding transcription factor activity, RNA polymerase II-specific"/>
    <property type="evidence" value="ECO:0007669"/>
    <property type="project" value="InterPro"/>
</dbReference>
<dbReference type="GO" id="GO:0003677">
    <property type="term" value="F:DNA binding"/>
    <property type="evidence" value="ECO:0007669"/>
    <property type="project" value="UniProtKB-KW"/>
</dbReference>
<evidence type="ECO:0000256" key="4">
    <source>
        <dbReference type="ARBA" id="ARBA00023163"/>
    </source>
</evidence>
<proteinExistence type="predicted"/>
<evidence type="ECO:0000256" key="1">
    <source>
        <dbReference type="ARBA" id="ARBA00022723"/>
    </source>
</evidence>
<feature type="domain" description="Zn(2)-C6 fungal-type" evidence="7">
    <location>
        <begin position="25"/>
        <end position="56"/>
    </location>
</feature>
<accession>A0A0D2DSI2</accession>
<keyword evidence="9" id="KW-1185">Reference proteome</keyword>
<evidence type="ECO:0000256" key="2">
    <source>
        <dbReference type="ARBA" id="ARBA00023015"/>
    </source>
</evidence>
<dbReference type="InterPro" id="IPR007219">
    <property type="entry name" value="XnlR_reg_dom"/>
</dbReference>
<dbReference type="Pfam" id="PF00172">
    <property type="entry name" value="Zn_clus"/>
    <property type="match status" value="1"/>
</dbReference>
<dbReference type="EMBL" id="KN847334">
    <property type="protein sequence ID" value="KIW45415.1"/>
    <property type="molecule type" value="Genomic_DNA"/>
</dbReference>
<keyword evidence="4" id="KW-0804">Transcription</keyword>
<dbReference type="GO" id="GO:0008270">
    <property type="term" value="F:zinc ion binding"/>
    <property type="evidence" value="ECO:0007669"/>
    <property type="project" value="InterPro"/>
</dbReference>
<dbReference type="Pfam" id="PF04082">
    <property type="entry name" value="Fungal_trans"/>
    <property type="match status" value="1"/>
</dbReference>
<dbReference type="PANTHER" id="PTHR31668:SF4">
    <property type="entry name" value="TRANSCRIPTIONAL ACTIVATOR PROTEIN DAL81"/>
    <property type="match status" value="1"/>
</dbReference>
<dbReference type="CDD" id="cd12148">
    <property type="entry name" value="fungal_TF_MHR"/>
    <property type="match status" value="1"/>
</dbReference>
<dbReference type="InterPro" id="IPR036864">
    <property type="entry name" value="Zn2-C6_fun-type_DNA-bd_sf"/>
</dbReference>
<evidence type="ECO:0000313" key="8">
    <source>
        <dbReference type="EMBL" id="KIW45415.1"/>
    </source>
</evidence>
<name>A0A0D2DSI2_9EURO</name>
<dbReference type="GO" id="GO:0001080">
    <property type="term" value="P:nitrogen catabolite activation of transcription from RNA polymerase II promoter"/>
    <property type="evidence" value="ECO:0007669"/>
    <property type="project" value="TreeGrafter"/>
</dbReference>
<keyword evidence="3" id="KW-0238">DNA-binding</keyword>
<dbReference type="PANTHER" id="PTHR31668">
    <property type="entry name" value="GLUCOSE TRANSPORT TRANSCRIPTION REGULATOR RGT1-RELATED-RELATED"/>
    <property type="match status" value="1"/>
</dbReference>
<dbReference type="PROSITE" id="PS50048">
    <property type="entry name" value="ZN2_CY6_FUNGAL_2"/>
    <property type="match status" value="1"/>
</dbReference>
<dbReference type="HOGENOM" id="CLU_006632_3_0_1"/>
<dbReference type="OrthoDB" id="1924787at2759"/>
<dbReference type="GeneID" id="27355882"/>
<dbReference type="SMART" id="SM00906">
    <property type="entry name" value="Fungal_trans"/>
    <property type="match status" value="1"/>
</dbReference>
<organism evidence="8 9">
    <name type="scientific">Exophiala oligosperma</name>
    <dbReference type="NCBI Taxonomy" id="215243"/>
    <lineage>
        <taxon>Eukaryota</taxon>
        <taxon>Fungi</taxon>
        <taxon>Dikarya</taxon>
        <taxon>Ascomycota</taxon>
        <taxon>Pezizomycotina</taxon>
        <taxon>Eurotiomycetes</taxon>
        <taxon>Chaetothyriomycetidae</taxon>
        <taxon>Chaetothyriales</taxon>
        <taxon>Herpotrichiellaceae</taxon>
        <taxon>Exophiala</taxon>
    </lineage>
</organism>
<dbReference type="InterPro" id="IPR001138">
    <property type="entry name" value="Zn2Cys6_DnaBD"/>
</dbReference>
<protein>
    <recommendedName>
        <fullName evidence="7">Zn(2)-C6 fungal-type domain-containing protein</fullName>
    </recommendedName>
</protein>
<feature type="region of interest" description="Disordered" evidence="6">
    <location>
        <begin position="60"/>
        <end position="81"/>
    </location>
</feature>
<dbReference type="STRING" id="215243.A0A0D2DSI2"/>
<evidence type="ECO:0000259" key="7">
    <source>
        <dbReference type="PROSITE" id="PS50048"/>
    </source>
</evidence>
<dbReference type="GO" id="GO:0006351">
    <property type="term" value="P:DNA-templated transcription"/>
    <property type="evidence" value="ECO:0007669"/>
    <property type="project" value="InterPro"/>
</dbReference>
<sequence>MDRGEAAMVAVASSKRRYMSKSQRACDFCRSRKVACRIDAALPCKLCRSYNRLCTFDEPAKPRKKTPATSQPGDAPSAAGVACDAVSSLQHDFGAREDTTMPLDLDNFDDSIDIFAQLDAFTPQEDPFATTAVMAGLDRWPTPFRIDAADNENTRSTAAMTVGTSMSSPSESEKTSIPANAASQLCGLTGDMDPSNLCQYRYDTHNVYYFKRLAIHSVFDGIHPISFVVSLDRSSPKVEDKERAELNRIVDPQIGIRLIELFYQFIFPQFPILRTTSKPTPTESPPHLLAAIYLLAQRFSGFDDYLCIQIVYETFPSKQLAGMATAALHRDSNEPTLAHVQTALLILLAPPENLLMPETAARWALHGTLVAMAQGLGLFHDPSEWTLSHEEIILRRILSWAVRCVDAWLAAALGRIPLIDESNWMVPPPHAADFEESELALGVCEVFIPLVQLSQILTSVLANLFSLRAVQALAVDFRLTLRTAHPLMDQVTRWYQDYQQVHLPTSMHDVDSSGILHLGYHAIKIMILRAIYRPFQNLERGHIAHSTDTVAEKEAFLRWRTAASRALAASTAFTSALDHTRVHAFWPFWSALSWSTIGQLAVLLLVISESEGEALQSKAALDITRQSLRLQSKSFDILRFPLLRLDSFHWKGFGNIFNLPPATPPPNPFETYFMLEAHASLLDA</sequence>
<dbReference type="SUPFAM" id="SSF57701">
    <property type="entry name" value="Zn2/Cys6 DNA-binding domain"/>
    <property type="match status" value="1"/>
</dbReference>
<evidence type="ECO:0000256" key="5">
    <source>
        <dbReference type="ARBA" id="ARBA00023242"/>
    </source>
</evidence>
<dbReference type="SMART" id="SM00066">
    <property type="entry name" value="GAL4"/>
    <property type="match status" value="1"/>
</dbReference>
<dbReference type="Proteomes" id="UP000053342">
    <property type="component" value="Unassembled WGS sequence"/>
</dbReference>
<dbReference type="Gene3D" id="4.10.240.10">
    <property type="entry name" value="Zn(2)-C6 fungal-type DNA-binding domain"/>
    <property type="match status" value="1"/>
</dbReference>
<evidence type="ECO:0000256" key="6">
    <source>
        <dbReference type="SAM" id="MobiDB-lite"/>
    </source>
</evidence>
<gene>
    <name evidence="8" type="ORF">PV06_03808</name>
</gene>
<dbReference type="GO" id="GO:0005634">
    <property type="term" value="C:nucleus"/>
    <property type="evidence" value="ECO:0007669"/>
    <property type="project" value="TreeGrafter"/>
</dbReference>
<keyword evidence="5" id="KW-0539">Nucleus</keyword>
<dbReference type="AlphaFoldDB" id="A0A0D2DSI2"/>
<evidence type="ECO:0000256" key="3">
    <source>
        <dbReference type="ARBA" id="ARBA00023125"/>
    </source>
</evidence>